<sequence length="88" mass="10752">MKKEKDKPNTLFNLHEVYSKMASIFREKVCEDCNWSQPTFYRKMRTKVPINRREKGRDYLSLAEERRIIEIKDEMNDTFVKTLDRCCR</sequence>
<dbReference type="OrthoDB" id="672834at2"/>
<name>A0A327W555_9BACT</name>
<keyword evidence="2" id="KW-1185">Reference proteome</keyword>
<accession>A0A327W555</accession>
<gene>
    <name evidence="1" type="ORF">CLV59_105215</name>
</gene>
<dbReference type="Proteomes" id="UP000249819">
    <property type="component" value="Unassembled WGS sequence"/>
</dbReference>
<reference evidence="1 2" key="1">
    <citation type="submission" date="2018-06" db="EMBL/GenBank/DDBJ databases">
        <title>Genomic Encyclopedia of Archaeal and Bacterial Type Strains, Phase II (KMG-II): from individual species to whole genera.</title>
        <authorList>
            <person name="Goeker M."/>
        </authorList>
    </citation>
    <scope>NUCLEOTIDE SEQUENCE [LARGE SCALE GENOMIC DNA]</scope>
    <source>
        <strain evidence="1 2">DSM 29821</strain>
    </source>
</reference>
<dbReference type="AlphaFoldDB" id="A0A327W555"/>
<dbReference type="RefSeq" id="WP_111593126.1">
    <property type="nucleotide sequence ID" value="NZ_QLMA01000005.1"/>
</dbReference>
<evidence type="ECO:0000313" key="2">
    <source>
        <dbReference type="Proteomes" id="UP000249819"/>
    </source>
</evidence>
<dbReference type="EMBL" id="QLMA01000005">
    <property type="protein sequence ID" value="RAJ80108.1"/>
    <property type="molecule type" value="Genomic_DNA"/>
</dbReference>
<comment type="caution">
    <text evidence="1">The sequence shown here is derived from an EMBL/GenBank/DDBJ whole genome shotgun (WGS) entry which is preliminary data.</text>
</comment>
<proteinExistence type="predicted"/>
<evidence type="ECO:0000313" key="1">
    <source>
        <dbReference type="EMBL" id="RAJ80108.1"/>
    </source>
</evidence>
<protein>
    <submittedName>
        <fullName evidence="1">Uncharacterized protein</fullName>
    </submittedName>
</protein>
<organism evidence="1 2">
    <name type="scientific">Chitinophaga dinghuensis</name>
    <dbReference type="NCBI Taxonomy" id="1539050"/>
    <lineage>
        <taxon>Bacteria</taxon>
        <taxon>Pseudomonadati</taxon>
        <taxon>Bacteroidota</taxon>
        <taxon>Chitinophagia</taxon>
        <taxon>Chitinophagales</taxon>
        <taxon>Chitinophagaceae</taxon>
        <taxon>Chitinophaga</taxon>
    </lineage>
</organism>